<dbReference type="OrthoDB" id="9990847at2759"/>
<gene>
    <name evidence="2" type="ORF">FME351_LOCUS5002</name>
    <name evidence="4" type="ORF">GRG538_LOCUS20904</name>
    <name evidence="3" type="ORF">LUA448_LOCUS15811</name>
    <name evidence="1" type="ORF">TIS948_LOCUS8954</name>
</gene>
<evidence type="ECO:0000313" key="3">
    <source>
        <dbReference type="EMBL" id="CAF3381443.1"/>
    </source>
</evidence>
<comment type="caution">
    <text evidence="3">The sequence shown here is derived from an EMBL/GenBank/DDBJ whole genome shotgun (WGS) entry which is preliminary data.</text>
</comment>
<accession>A0A817YK89</accession>
<dbReference type="AlphaFoldDB" id="A0A817YK89"/>
<evidence type="ECO:0000313" key="2">
    <source>
        <dbReference type="EMBL" id="CAF3356539.1"/>
    </source>
</evidence>
<dbReference type="EMBL" id="CAJNYD010001912">
    <property type="protein sequence ID" value="CAF3381443.1"/>
    <property type="molecule type" value="Genomic_DNA"/>
</dbReference>
<evidence type="ECO:0000313" key="4">
    <source>
        <dbReference type="EMBL" id="CAF3564547.1"/>
    </source>
</evidence>
<dbReference type="Proteomes" id="UP000663872">
    <property type="component" value="Unassembled WGS sequence"/>
</dbReference>
<dbReference type="Proteomes" id="UP000663833">
    <property type="component" value="Unassembled WGS sequence"/>
</dbReference>
<name>A0A817YK89_9BILA</name>
<dbReference type="EMBL" id="CAJNXB010001131">
    <property type="protein sequence ID" value="CAF3137502.1"/>
    <property type="molecule type" value="Genomic_DNA"/>
</dbReference>
<dbReference type="EMBL" id="CAJNYT010003452">
    <property type="protein sequence ID" value="CAF3564547.1"/>
    <property type="molecule type" value="Genomic_DNA"/>
</dbReference>
<dbReference type="Proteomes" id="UP000663825">
    <property type="component" value="Unassembled WGS sequence"/>
</dbReference>
<dbReference type="Proteomes" id="UP000663869">
    <property type="component" value="Unassembled WGS sequence"/>
</dbReference>
<organism evidence="3 5">
    <name type="scientific">Rotaria socialis</name>
    <dbReference type="NCBI Taxonomy" id="392032"/>
    <lineage>
        <taxon>Eukaryota</taxon>
        <taxon>Metazoa</taxon>
        <taxon>Spiralia</taxon>
        <taxon>Gnathifera</taxon>
        <taxon>Rotifera</taxon>
        <taxon>Eurotatoria</taxon>
        <taxon>Bdelloidea</taxon>
        <taxon>Philodinida</taxon>
        <taxon>Philodinidae</taxon>
        <taxon>Rotaria</taxon>
    </lineage>
</organism>
<sequence length="156" mass="17586">MTEKTNTAVSWFVQSYYKACTATAILSEPIINQTQNSMTLCKVLLYGLKPSDINYSSNDKICEIPCGRQQQQQEQQQQSVSITSSIHRVENSSLPETDYLNLYIKPLTTPTSSRSPFGNDTGHESSPIRVMIRETSRGRHRICVSQTLLRAHNSDD</sequence>
<evidence type="ECO:0000313" key="5">
    <source>
        <dbReference type="Proteomes" id="UP000663833"/>
    </source>
</evidence>
<evidence type="ECO:0000313" key="1">
    <source>
        <dbReference type="EMBL" id="CAF3137502.1"/>
    </source>
</evidence>
<dbReference type="EMBL" id="CAJNYU010000397">
    <property type="protein sequence ID" value="CAF3356539.1"/>
    <property type="molecule type" value="Genomic_DNA"/>
</dbReference>
<proteinExistence type="predicted"/>
<protein>
    <submittedName>
        <fullName evidence="3">Uncharacterized protein</fullName>
    </submittedName>
</protein>
<reference evidence="3" key="1">
    <citation type="submission" date="2021-02" db="EMBL/GenBank/DDBJ databases">
        <authorList>
            <person name="Nowell W R."/>
        </authorList>
    </citation>
    <scope>NUCLEOTIDE SEQUENCE</scope>
</reference>